<gene>
    <name evidence="1" type="ORF">SAMN04488021_13048</name>
</gene>
<proteinExistence type="predicted"/>
<sequence>MFSASIPWVEVGAEYQIRVRTTGLYGASDWAVSDLIVARGPYETLATPTAPLATAVSASRINITATQVSDYRVRKLWIYANSIDSPLTASLLDDRSAGASVTVTTAETGLAADTTRYYFTRASDQWGNLSDFSASASATTTS</sequence>
<accession>A0A1I3CFJ8</accession>
<organism evidence="1 2">
    <name type="scientific">Paracoccus aminovorans</name>
    <dbReference type="NCBI Taxonomy" id="34004"/>
    <lineage>
        <taxon>Bacteria</taxon>
        <taxon>Pseudomonadati</taxon>
        <taxon>Pseudomonadota</taxon>
        <taxon>Alphaproteobacteria</taxon>
        <taxon>Rhodobacterales</taxon>
        <taxon>Paracoccaceae</taxon>
        <taxon>Paracoccus</taxon>
    </lineage>
</organism>
<reference evidence="1 2" key="1">
    <citation type="submission" date="2016-10" db="EMBL/GenBank/DDBJ databases">
        <authorList>
            <person name="de Groot N.N."/>
        </authorList>
    </citation>
    <scope>NUCLEOTIDE SEQUENCE [LARGE SCALE GENOMIC DNA]</scope>
    <source>
        <strain evidence="1 2">DSM 8537</strain>
    </source>
</reference>
<dbReference type="Proteomes" id="UP000183635">
    <property type="component" value="Unassembled WGS sequence"/>
</dbReference>
<name>A0A1I3CFJ8_9RHOB</name>
<dbReference type="AlphaFoldDB" id="A0A1I3CFJ8"/>
<keyword evidence="2" id="KW-1185">Reference proteome</keyword>
<dbReference type="STRING" id="34004.SAMN04488021_13048"/>
<evidence type="ECO:0008006" key="3">
    <source>
        <dbReference type="Google" id="ProtNLM"/>
    </source>
</evidence>
<evidence type="ECO:0000313" key="2">
    <source>
        <dbReference type="Proteomes" id="UP000183635"/>
    </source>
</evidence>
<protein>
    <recommendedName>
        <fullName evidence="3">Fibronectin type-III domain-containing protein</fullName>
    </recommendedName>
</protein>
<evidence type="ECO:0000313" key="1">
    <source>
        <dbReference type="EMBL" id="SFH73328.1"/>
    </source>
</evidence>
<dbReference type="EMBL" id="FOPU01000030">
    <property type="protein sequence ID" value="SFH73328.1"/>
    <property type="molecule type" value="Genomic_DNA"/>
</dbReference>